<proteinExistence type="predicted"/>
<evidence type="ECO:0000313" key="3">
    <source>
        <dbReference type="Proteomes" id="UP000629371"/>
    </source>
</evidence>
<evidence type="ECO:0000256" key="1">
    <source>
        <dbReference type="SAM" id="MobiDB-lite"/>
    </source>
</evidence>
<organism evidence="2 3">
    <name type="scientific">Streptomyces siderophoricus</name>
    <dbReference type="NCBI Taxonomy" id="2802281"/>
    <lineage>
        <taxon>Bacteria</taxon>
        <taxon>Bacillati</taxon>
        <taxon>Actinomycetota</taxon>
        <taxon>Actinomycetes</taxon>
        <taxon>Kitasatosporales</taxon>
        <taxon>Streptomycetaceae</taxon>
        <taxon>Streptomyces</taxon>
    </lineage>
</organism>
<reference evidence="2 3" key="1">
    <citation type="submission" date="2021-01" db="EMBL/GenBank/DDBJ databases">
        <title>WGS of actinomycetes isolated from Thailand.</title>
        <authorList>
            <person name="Thawai C."/>
        </authorList>
    </citation>
    <scope>NUCLEOTIDE SEQUENCE [LARGE SCALE GENOMIC DNA]</scope>
    <source>
        <strain evidence="2 3">CH9-7</strain>
    </source>
</reference>
<sequence>MFEDVPGGVTGGKVNVIHGSAGGPRIDRLDTVAQESGAIPGSSERGDSFGYEVSLGDMDRDGGLSDPAGRAAGGRRLAGGGWRVAGGAGRQLEGVVSLLRGWRVSGGPGI</sequence>
<feature type="region of interest" description="Disordered" evidence="1">
    <location>
        <begin position="1"/>
        <end position="72"/>
    </location>
</feature>
<protein>
    <submittedName>
        <fullName evidence="2">Uncharacterized protein</fullName>
    </submittedName>
</protein>
<dbReference type="Proteomes" id="UP000629371">
    <property type="component" value="Unassembled WGS sequence"/>
</dbReference>
<evidence type="ECO:0000313" key="2">
    <source>
        <dbReference type="EMBL" id="MBL1091925.1"/>
    </source>
</evidence>
<gene>
    <name evidence="2" type="ORF">JK360_21465</name>
</gene>
<dbReference type="RefSeq" id="WP_201806879.1">
    <property type="nucleotide sequence ID" value="NZ_JAERRI010000011.1"/>
</dbReference>
<name>A0ABS1MVW2_9ACTN</name>
<accession>A0ABS1MVW2</accession>
<dbReference type="EMBL" id="JAERRI010000011">
    <property type="protein sequence ID" value="MBL1091925.1"/>
    <property type="molecule type" value="Genomic_DNA"/>
</dbReference>
<keyword evidence="3" id="KW-1185">Reference proteome</keyword>
<comment type="caution">
    <text evidence="2">The sequence shown here is derived from an EMBL/GenBank/DDBJ whole genome shotgun (WGS) entry which is preliminary data.</text>
</comment>